<keyword evidence="6 9" id="KW-0408">Iron</keyword>
<dbReference type="InterPro" id="IPR007197">
    <property type="entry name" value="rSAM"/>
</dbReference>
<evidence type="ECO:0000256" key="7">
    <source>
        <dbReference type="ARBA" id="ARBA00023014"/>
    </source>
</evidence>
<name>A0A2M7E7G8_9BACT</name>
<keyword evidence="5 9" id="KW-0479">Metal-binding</keyword>
<feature type="binding site" evidence="9">
    <location>
        <position position="40"/>
    </location>
    <ligand>
        <name>[4Fe-4S] cluster</name>
        <dbReference type="ChEBI" id="CHEBI:49883"/>
        <label>1</label>
    </ligand>
</feature>
<evidence type="ECO:0000256" key="6">
    <source>
        <dbReference type="ARBA" id="ARBA00023004"/>
    </source>
</evidence>
<reference evidence="12" key="1">
    <citation type="submission" date="2017-09" db="EMBL/GenBank/DDBJ databases">
        <title>Depth-based differentiation of microbial function through sediment-hosted aquifers and enrichment of novel symbionts in the deep terrestrial subsurface.</title>
        <authorList>
            <person name="Probst A.J."/>
            <person name="Ladd B."/>
            <person name="Jarett J.K."/>
            <person name="Geller-Mcgrath D.E."/>
            <person name="Sieber C.M.K."/>
            <person name="Emerson J.B."/>
            <person name="Anantharaman K."/>
            <person name="Thomas B.C."/>
            <person name="Malmstrom R."/>
            <person name="Stieglmeier M."/>
            <person name="Klingl A."/>
            <person name="Woyke T."/>
            <person name="Ryan C.M."/>
            <person name="Banfield J.F."/>
        </authorList>
    </citation>
    <scope>NUCLEOTIDE SEQUENCE [LARGE SCALE GENOMIC DNA]</scope>
</reference>
<dbReference type="EC" id="2.8.1.8" evidence="9"/>
<dbReference type="PANTHER" id="PTHR10949">
    <property type="entry name" value="LIPOYL SYNTHASE"/>
    <property type="match status" value="1"/>
</dbReference>
<dbReference type="GO" id="GO:0016992">
    <property type="term" value="F:lipoate synthase activity"/>
    <property type="evidence" value="ECO:0007669"/>
    <property type="project" value="UniProtKB-UniRule"/>
</dbReference>
<evidence type="ECO:0000256" key="3">
    <source>
        <dbReference type="ARBA" id="ARBA00022679"/>
    </source>
</evidence>
<feature type="binding site" evidence="9">
    <location>
        <position position="272"/>
    </location>
    <ligand>
        <name>[4Fe-4S] cluster</name>
        <dbReference type="ChEBI" id="CHEBI:49883"/>
        <label>1</label>
    </ligand>
</feature>
<feature type="binding site" evidence="9">
    <location>
        <position position="68"/>
    </location>
    <ligand>
        <name>[4Fe-4S] cluster</name>
        <dbReference type="ChEBI" id="CHEBI:49883"/>
        <label>2</label>
        <note>4Fe-4S-S-AdoMet</note>
    </ligand>
</feature>
<proteinExistence type="inferred from homology"/>
<dbReference type="PIRSF" id="PIRSF005963">
    <property type="entry name" value="Lipoyl_synth"/>
    <property type="match status" value="1"/>
</dbReference>
<dbReference type="GO" id="GO:0005737">
    <property type="term" value="C:cytoplasm"/>
    <property type="evidence" value="ECO:0007669"/>
    <property type="project" value="UniProtKB-SubCell"/>
</dbReference>
<evidence type="ECO:0000256" key="8">
    <source>
        <dbReference type="ARBA" id="ARBA00047326"/>
    </source>
</evidence>
<feature type="binding site" evidence="9">
    <location>
        <position position="46"/>
    </location>
    <ligand>
        <name>[4Fe-4S] cluster</name>
        <dbReference type="ChEBI" id="CHEBI:49883"/>
        <label>1</label>
    </ligand>
</feature>
<dbReference type="NCBIfam" id="NF009544">
    <property type="entry name" value="PRK12928.1"/>
    <property type="match status" value="1"/>
</dbReference>
<comment type="pathway">
    <text evidence="9">Protein modification; protein lipoylation via endogenous pathway; protein N(6)-(lipoyl)lysine from octanoyl-[acyl-carrier-protein]: step 2/2.</text>
</comment>
<protein>
    <recommendedName>
        <fullName evidence="9">Lipoyl synthase</fullName>
        <ecNumber evidence="9">2.8.1.8</ecNumber>
    </recommendedName>
    <alternativeName>
        <fullName evidence="9">Lip-syn</fullName>
        <shortName evidence="9">LS</shortName>
    </alternativeName>
    <alternativeName>
        <fullName evidence="9">Lipoate synthase</fullName>
    </alternativeName>
    <alternativeName>
        <fullName evidence="9">Lipoic acid synthase</fullName>
    </alternativeName>
    <alternativeName>
        <fullName evidence="9">Sulfur insertion protein LipA</fullName>
    </alternativeName>
</protein>
<dbReference type="PANTHER" id="PTHR10949:SF0">
    <property type="entry name" value="LIPOYL SYNTHASE, MITOCHONDRIAL"/>
    <property type="match status" value="1"/>
</dbReference>
<evidence type="ECO:0000313" key="12">
    <source>
        <dbReference type="Proteomes" id="UP000228886"/>
    </source>
</evidence>
<comment type="function">
    <text evidence="9">Catalyzes the radical-mediated insertion of two sulfur atoms into the C-6 and C-8 positions of the octanoyl moiety bound to the lipoyl domains of lipoate-dependent enzymes, thereby converting the octanoylated domains into lipoylated derivatives.</text>
</comment>
<feature type="binding site" evidence="9">
    <location>
        <position position="65"/>
    </location>
    <ligand>
        <name>[4Fe-4S] cluster</name>
        <dbReference type="ChEBI" id="CHEBI:49883"/>
        <label>2</label>
        <note>4Fe-4S-S-AdoMet</note>
    </ligand>
</feature>
<keyword evidence="7 9" id="KW-0411">Iron-sulfur</keyword>
<dbReference type="SFLD" id="SFLDF00271">
    <property type="entry name" value="lipoyl_synthase"/>
    <property type="match status" value="1"/>
</dbReference>
<feature type="binding site" evidence="9">
    <location>
        <position position="35"/>
    </location>
    <ligand>
        <name>[4Fe-4S] cluster</name>
        <dbReference type="ChEBI" id="CHEBI:49883"/>
        <label>1</label>
    </ligand>
</feature>
<dbReference type="EMBL" id="PETL01000293">
    <property type="protein sequence ID" value="PIV63686.1"/>
    <property type="molecule type" value="Genomic_DNA"/>
</dbReference>
<dbReference type="Pfam" id="PF04055">
    <property type="entry name" value="Radical_SAM"/>
    <property type="match status" value="1"/>
</dbReference>
<comment type="caution">
    <text evidence="11">The sequence shown here is derived from an EMBL/GenBank/DDBJ whole genome shotgun (WGS) entry which is preliminary data.</text>
</comment>
<dbReference type="InterPro" id="IPR006638">
    <property type="entry name" value="Elp3/MiaA/NifB-like_rSAM"/>
</dbReference>
<dbReference type="GO" id="GO:0009249">
    <property type="term" value="P:protein lipoylation"/>
    <property type="evidence" value="ECO:0007669"/>
    <property type="project" value="UniProtKB-UniRule"/>
</dbReference>
<evidence type="ECO:0000256" key="5">
    <source>
        <dbReference type="ARBA" id="ARBA00022723"/>
    </source>
</evidence>
<keyword evidence="2 9" id="KW-0963">Cytoplasm</keyword>
<evidence type="ECO:0000256" key="4">
    <source>
        <dbReference type="ARBA" id="ARBA00022691"/>
    </source>
</evidence>
<dbReference type="NCBIfam" id="NF004019">
    <property type="entry name" value="PRK05481.1"/>
    <property type="match status" value="1"/>
</dbReference>
<dbReference type="CDD" id="cd01335">
    <property type="entry name" value="Radical_SAM"/>
    <property type="match status" value="1"/>
</dbReference>
<comment type="similarity">
    <text evidence="9">Belongs to the radical SAM superfamily. Lipoyl synthase family.</text>
</comment>
<dbReference type="Gene3D" id="3.20.20.70">
    <property type="entry name" value="Aldolase class I"/>
    <property type="match status" value="1"/>
</dbReference>
<dbReference type="PROSITE" id="PS51918">
    <property type="entry name" value="RADICAL_SAM"/>
    <property type="match status" value="1"/>
</dbReference>
<dbReference type="NCBIfam" id="TIGR00510">
    <property type="entry name" value="lipA"/>
    <property type="match status" value="1"/>
</dbReference>
<dbReference type="UniPathway" id="UPA00538">
    <property type="reaction ID" value="UER00593"/>
</dbReference>
<keyword evidence="1 9" id="KW-0004">4Fe-4S</keyword>
<gene>
    <name evidence="9 11" type="primary">lipA</name>
    <name evidence="11" type="ORF">COS11_06170</name>
</gene>
<dbReference type="InterPro" id="IPR003698">
    <property type="entry name" value="Lipoyl_synth"/>
</dbReference>
<evidence type="ECO:0000256" key="2">
    <source>
        <dbReference type="ARBA" id="ARBA00022490"/>
    </source>
</evidence>
<comment type="cofactor">
    <cofactor evidence="9">
        <name>[4Fe-4S] cluster</name>
        <dbReference type="ChEBI" id="CHEBI:49883"/>
    </cofactor>
    <text evidence="9">Binds 2 [4Fe-4S] clusters per subunit. One cluster is coordinated with 3 cysteines and an exchangeable S-adenosyl-L-methionine.</text>
</comment>
<accession>A0A2M7E7G8</accession>
<dbReference type="SUPFAM" id="SSF102114">
    <property type="entry name" value="Radical SAM enzymes"/>
    <property type="match status" value="1"/>
</dbReference>
<dbReference type="Proteomes" id="UP000228886">
    <property type="component" value="Unassembled WGS sequence"/>
</dbReference>
<dbReference type="AlphaFoldDB" id="A0A2M7E7G8"/>
<keyword evidence="4 9" id="KW-0949">S-adenosyl-L-methionine</keyword>
<organism evidence="11 12">
    <name type="scientific">bacterium (Candidatus Ratteibacteria) CG01_land_8_20_14_3_00_40_19</name>
    <dbReference type="NCBI Taxonomy" id="2014290"/>
    <lineage>
        <taxon>Bacteria</taxon>
        <taxon>Candidatus Ratteibacteria</taxon>
    </lineage>
</organism>
<evidence type="ECO:0000256" key="9">
    <source>
        <dbReference type="HAMAP-Rule" id="MF_00206"/>
    </source>
</evidence>
<comment type="subcellular location">
    <subcellularLocation>
        <location evidence="9">Cytoplasm</location>
    </subcellularLocation>
</comment>
<dbReference type="InterPro" id="IPR058240">
    <property type="entry name" value="rSAM_sf"/>
</dbReference>
<dbReference type="InterPro" id="IPR013785">
    <property type="entry name" value="Aldolase_TIM"/>
</dbReference>
<dbReference type="SFLD" id="SFLDG01058">
    <property type="entry name" value="lipoyl_synthase_like"/>
    <property type="match status" value="1"/>
</dbReference>
<dbReference type="GO" id="GO:0051539">
    <property type="term" value="F:4 iron, 4 sulfur cluster binding"/>
    <property type="evidence" value="ECO:0007669"/>
    <property type="project" value="UniProtKB-UniRule"/>
</dbReference>
<evidence type="ECO:0000259" key="10">
    <source>
        <dbReference type="PROSITE" id="PS51918"/>
    </source>
</evidence>
<dbReference type="GO" id="GO:0046872">
    <property type="term" value="F:metal ion binding"/>
    <property type="evidence" value="ECO:0007669"/>
    <property type="project" value="UniProtKB-KW"/>
</dbReference>
<sequence length="288" mass="32387">MLKEFPSWLRKRIIINKRGEETSGILKILHLHTVCEEARCPNINECFSQSTATFMILGNICTRDCRFCGVKNGKPLTIDNAEPLRVAEASKKLNLKYVVITSVTRDDLFDGGAVQFAKTIKTVKEKIPESKVEVLVPDFKGSQGSLKKILLSKPDVFNHNVETVKRLYPKARPQANYSRSLKVLKFAKEAGFVTKSGMMLGLGEKKGEVIKAMEDLQNIGCNLLTLGQYLQPNKKCLEVERFVPPEEFSEYKEIGEKLGFTSVVAGPFVRSSYHAKEMAETCEQKRGY</sequence>
<comment type="catalytic activity">
    <reaction evidence="8 9">
        <text>[[Fe-S] cluster scaffold protein carrying a second [4Fe-4S](2+) cluster] + N(6)-octanoyl-L-lysyl-[protein] + 2 oxidized [2Fe-2S]-[ferredoxin] + 2 S-adenosyl-L-methionine + 4 H(+) = [[Fe-S] cluster scaffold protein] + N(6)-[(R)-dihydrolipoyl]-L-lysyl-[protein] + 4 Fe(3+) + 2 hydrogen sulfide + 2 5'-deoxyadenosine + 2 L-methionine + 2 reduced [2Fe-2S]-[ferredoxin]</text>
        <dbReference type="Rhea" id="RHEA:16585"/>
        <dbReference type="Rhea" id="RHEA-COMP:9928"/>
        <dbReference type="Rhea" id="RHEA-COMP:10000"/>
        <dbReference type="Rhea" id="RHEA-COMP:10001"/>
        <dbReference type="Rhea" id="RHEA-COMP:10475"/>
        <dbReference type="Rhea" id="RHEA-COMP:14568"/>
        <dbReference type="Rhea" id="RHEA-COMP:14569"/>
        <dbReference type="ChEBI" id="CHEBI:15378"/>
        <dbReference type="ChEBI" id="CHEBI:17319"/>
        <dbReference type="ChEBI" id="CHEBI:29034"/>
        <dbReference type="ChEBI" id="CHEBI:29919"/>
        <dbReference type="ChEBI" id="CHEBI:33722"/>
        <dbReference type="ChEBI" id="CHEBI:33737"/>
        <dbReference type="ChEBI" id="CHEBI:33738"/>
        <dbReference type="ChEBI" id="CHEBI:57844"/>
        <dbReference type="ChEBI" id="CHEBI:59789"/>
        <dbReference type="ChEBI" id="CHEBI:78809"/>
        <dbReference type="ChEBI" id="CHEBI:83100"/>
        <dbReference type="EC" id="2.8.1.8"/>
    </reaction>
</comment>
<feature type="binding site" evidence="9">
    <location>
        <position position="61"/>
    </location>
    <ligand>
        <name>[4Fe-4S] cluster</name>
        <dbReference type="ChEBI" id="CHEBI:49883"/>
        <label>2</label>
        <note>4Fe-4S-S-AdoMet</note>
    </ligand>
</feature>
<evidence type="ECO:0000313" key="11">
    <source>
        <dbReference type="EMBL" id="PIV63686.1"/>
    </source>
</evidence>
<dbReference type="HAMAP" id="MF_00206">
    <property type="entry name" value="Lipoyl_synth"/>
    <property type="match status" value="1"/>
</dbReference>
<dbReference type="SMART" id="SM00729">
    <property type="entry name" value="Elp3"/>
    <property type="match status" value="1"/>
</dbReference>
<dbReference type="FunFam" id="3.20.20.70:FF:000040">
    <property type="entry name" value="Lipoyl synthase"/>
    <property type="match status" value="1"/>
</dbReference>
<dbReference type="SFLD" id="SFLDS00029">
    <property type="entry name" value="Radical_SAM"/>
    <property type="match status" value="1"/>
</dbReference>
<feature type="domain" description="Radical SAM core" evidence="10">
    <location>
        <begin position="47"/>
        <end position="261"/>
    </location>
</feature>
<evidence type="ECO:0000256" key="1">
    <source>
        <dbReference type="ARBA" id="ARBA00022485"/>
    </source>
</evidence>
<keyword evidence="3 9" id="KW-0808">Transferase</keyword>